<gene>
    <name evidence="2" type="ORF">DFH08DRAFT_971658</name>
</gene>
<feature type="transmembrane region" description="Helical" evidence="1">
    <location>
        <begin position="107"/>
        <end position="131"/>
    </location>
</feature>
<evidence type="ECO:0000313" key="2">
    <source>
        <dbReference type="EMBL" id="KAJ7318200.1"/>
    </source>
</evidence>
<accession>A0AAD7EFL5</accession>
<reference evidence="2" key="1">
    <citation type="submission" date="2023-03" db="EMBL/GenBank/DDBJ databases">
        <title>Massive genome expansion in bonnet fungi (Mycena s.s.) driven by repeated elements and novel gene families across ecological guilds.</title>
        <authorList>
            <consortium name="Lawrence Berkeley National Laboratory"/>
            <person name="Harder C.B."/>
            <person name="Miyauchi S."/>
            <person name="Viragh M."/>
            <person name="Kuo A."/>
            <person name="Thoen E."/>
            <person name="Andreopoulos B."/>
            <person name="Lu D."/>
            <person name="Skrede I."/>
            <person name="Drula E."/>
            <person name="Henrissat B."/>
            <person name="Morin E."/>
            <person name="Kohler A."/>
            <person name="Barry K."/>
            <person name="LaButti K."/>
            <person name="Morin E."/>
            <person name="Salamov A."/>
            <person name="Lipzen A."/>
            <person name="Mereny Z."/>
            <person name="Hegedus B."/>
            <person name="Baldrian P."/>
            <person name="Stursova M."/>
            <person name="Weitz H."/>
            <person name="Taylor A."/>
            <person name="Grigoriev I.V."/>
            <person name="Nagy L.G."/>
            <person name="Martin F."/>
            <person name="Kauserud H."/>
        </authorList>
    </citation>
    <scope>NUCLEOTIDE SEQUENCE</scope>
    <source>
        <strain evidence="2">CBHHK002</strain>
    </source>
</reference>
<proteinExistence type="predicted"/>
<keyword evidence="1" id="KW-0812">Transmembrane</keyword>
<dbReference type="Proteomes" id="UP001218218">
    <property type="component" value="Unassembled WGS sequence"/>
</dbReference>
<keyword evidence="3" id="KW-1185">Reference proteome</keyword>
<evidence type="ECO:0000256" key="1">
    <source>
        <dbReference type="SAM" id="Phobius"/>
    </source>
</evidence>
<evidence type="ECO:0000313" key="3">
    <source>
        <dbReference type="Proteomes" id="UP001218218"/>
    </source>
</evidence>
<comment type="caution">
    <text evidence="2">The sequence shown here is derived from an EMBL/GenBank/DDBJ whole genome shotgun (WGS) entry which is preliminary data.</text>
</comment>
<keyword evidence="1" id="KW-0472">Membrane</keyword>
<dbReference type="AlphaFoldDB" id="A0AAD7EFL5"/>
<protein>
    <submittedName>
        <fullName evidence="2">Uncharacterized protein</fullName>
    </submittedName>
</protein>
<dbReference type="EMBL" id="JARIHO010000059">
    <property type="protein sequence ID" value="KAJ7318200.1"/>
    <property type="molecule type" value="Genomic_DNA"/>
</dbReference>
<sequence length="177" mass="20429">MDPAVPFNVPFKLASLSPTFSSVTTTQTYIYYSFPEDSRKIKALVAFVWYLVSLPDHLYMPPSTPGSMSLRARRSGWYPSKRPPGFRLSSQCYRSIRLRVYTLSKRLYMSLIISLTILLRLLSLSVVAFVALKLTLSMLEIQWGWMFFVSSVCNQRLSVRKRTTELVDKWTIDLPIN</sequence>
<name>A0AAD7EFL5_9AGAR</name>
<keyword evidence="1" id="KW-1133">Transmembrane helix</keyword>
<organism evidence="2 3">
    <name type="scientific">Mycena albidolilacea</name>
    <dbReference type="NCBI Taxonomy" id="1033008"/>
    <lineage>
        <taxon>Eukaryota</taxon>
        <taxon>Fungi</taxon>
        <taxon>Dikarya</taxon>
        <taxon>Basidiomycota</taxon>
        <taxon>Agaricomycotina</taxon>
        <taxon>Agaricomycetes</taxon>
        <taxon>Agaricomycetidae</taxon>
        <taxon>Agaricales</taxon>
        <taxon>Marasmiineae</taxon>
        <taxon>Mycenaceae</taxon>
        <taxon>Mycena</taxon>
    </lineage>
</organism>